<comment type="caution">
    <text evidence="5">The sequence shown here is derived from an EMBL/GenBank/DDBJ whole genome shotgun (WGS) entry which is preliminary data.</text>
</comment>
<organism evidence="5 6">
    <name type="scientific">Stephania yunnanensis</name>
    <dbReference type="NCBI Taxonomy" id="152371"/>
    <lineage>
        <taxon>Eukaryota</taxon>
        <taxon>Viridiplantae</taxon>
        <taxon>Streptophyta</taxon>
        <taxon>Embryophyta</taxon>
        <taxon>Tracheophyta</taxon>
        <taxon>Spermatophyta</taxon>
        <taxon>Magnoliopsida</taxon>
        <taxon>Ranunculales</taxon>
        <taxon>Menispermaceae</taxon>
        <taxon>Menispermoideae</taxon>
        <taxon>Cissampelideae</taxon>
        <taxon>Stephania</taxon>
    </lineage>
</organism>
<evidence type="ECO:0000256" key="2">
    <source>
        <dbReference type="ARBA" id="ARBA00022527"/>
    </source>
</evidence>
<accession>A0AAP0I452</accession>
<dbReference type="SUPFAM" id="SSF56112">
    <property type="entry name" value="Protein kinase-like (PK-like)"/>
    <property type="match status" value="1"/>
</dbReference>
<keyword evidence="3 4" id="KW-0472">Membrane</keyword>
<dbReference type="GO" id="GO:0016020">
    <property type="term" value="C:membrane"/>
    <property type="evidence" value="ECO:0007669"/>
    <property type="project" value="UniProtKB-SubCell"/>
</dbReference>
<evidence type="ECO:0000256" key="3">
    <source>
        <dbReference type="ARBA" id="ARBA00023136"/>
    </source>
</evidence>
<dbReference type="PANTHER" id="PTHR47985:SF44">
    <property type="entry name" value="SERINE_THREONINE-PROTEIN KINASE PBS1"/>
    <property type="match status" value="1"/>
</dbReference>
<keyword evidence="4" id="KW-1133">Transmembrane helix</keyword>
<dbReference type="EMBL" id="JBBNAF010000010">
    <property type="protein sequence ID" value="KAK9108268.1"/>
    <property type="molecule type" value="Genomic_DNA"/>
</dbReference>
<sequence>METLLSLLDENGFNVIINTFMFFVLPLLLVSSHETSLVARCRRIYAHAHDYHINSISNNRQSSKRDVGRPVQDLDDEAVYYEVAGACPKGFVYNLRSLWRKKRRYVDLDASTSQVWSASTLPLLHRSRTFFDFKTGCPIRKTGKLTIQSDVYAFGVVLLELLTGRKALDLSQGPNDQNLVLQTTFKNVEHSVGTKKCSESIP</sequence>
<dbReference type="PANTHER" id="PTHR47985">
    <property type="entry name" value="OS07G0668900 PROTEIN"/>
    <property type="match status" value="1"/>
</dbReference>
<dbReference type="Gene3D" id="1.10.510.10">
    <property type="entry name" value="Transferase(Phosphotransferase) domain 1"/>
    <property type="match status" value="1"/>
</dbReference>
<keyword evidence="4" id="KW-0812">Transmembrane</keyword>
<keyword evidence="2" id="KW-0723">Serine/threonine-protein kinase</keyword>
<protein>
    <recommendedName>
        <fullName evidence="7">Serine-threonine/tyrosine-protein kinase catalytic domain-containing protein</fullName>
    </recommendedName>
</protein>
<keyword evidence="2" id="KW-0418">Kinase</keyword>
<dbReference type="GO" id="GO:0004674">
    <property type="term" value="F:protein serine/threonine kinase activity"/>
    <property type="evidence" value="ECO:0007669"/>
    <property type="project" value="UniProtKB-KW"/>
</dbReference>
<evidence type="ECO:0008006" key="7">
    <source>
        <dbReference type="Google" id="ProtNLM"/>
    </source>
</evidence>
<proteinExistence type="predicted"/>
<name>A0AAP0I452_9MAGN</name>
<comment type="subcellular location">
    <subcellularLocation>
        <location evidence="1">Membrane</location>
    </subcellularLocation>
</comment>
<evidence type="ECO:0000256" key="4">
    <source>
        <dbReference type="SAM" id="Phobius"/>
    </source>
</evidence>
<evidence type="ECO:0000256" key="1">
    <source>
        <dbReference type="ARBA" id="ARBA00004370"/>
    </source>
</evidence>
<dbReference type="AlphaFoldDB" id="A0AAP0I452"/>
<gene>
    <name evidence="5" type="ORF">Syun_024279</name>
</gene>
<evidence type="ECO:0000313" key="6">
    <source>
        <dbReference type="Proteomes" id="UP001420932"/>
    </source>
</evidence>
<dbReference type="InterPro" id="IPR011009">
    <property type="entry name" value="Kinase-like_dom_sf"/>
</dbReference>
<dbReference type="Proteomes" id="UP001420932">
    <property type="component" value="Unassembled WGS sequence"/>
</dbReference>
<reference evidence="5 6" key="1">
    <citation type="submission" date="2024-01" db="EMBL/GenBank/DDBJ databases">
        <title>Genome assemblies of Stephania.</title>
        <authorList>
            <person name="Yang L."/>
        </authorList>
    </citation>
    <scope>NUCLEOTIDE SEQUENCE [LARGE SCALE GENOMIC DNA]</scope>
    <source>
        <strain evidence="5">YNDBR</strain>
        <tissue evidence="5">Leaf</tissue>
    </source>
</reference>
<keyword evidence="2" id="KW-0808">Transferase</keyword>
<feature type="transmembrane region" description="Helical" evidence="4">
    <location>
        <begin position="12"/>
        <end position="30"/>
    </location>
</feature>
<evidence type="ECO:0000313" key="5">
    <source>
        <dbReference type="EMBL" id="KAK9108268.1"/>
    </source>
</evidence>
<keyword evidence="6" id="KW-1185">Reference proteome</keyword>